<dbReference type="AlphaFoldDB" id="A0A177TUF5"/>
<accession>A0A177TUF5</accession>
<feature type="compositionally biased region" description="Gly residues" evidence="1">
    <location>
        <begin position="85"/>
        <end position="95"/>
    </location>
</feature>
<evidence type="ECO:0000313" key="3">
    <source>
        <dbReference type="Proteomes" id="UP000077521"/>
    </source>
</evidence>
<evidence type="ECO:0000256" key="1">
    <source>
        <dbReference type="SAM" id="MobiDB-lite"/>
    </source>
</evidence>
<reference evidence="2" key="1">
    <citation type="submission" date="2016-04" db="EMBL/GenBank/DDBJ databases">
        <authorList>
            <person name="Nguyen H.D."/>
            <person name="Samba Siva P."/>
            <person name="Cullis J."/>
            <person name="Levesque C.A."/>
            <person name="Hambleton S."/>
        </authorList>
    </citation>
    <scope>NUCLEOTIDE SEQUENCE</scope>
    <source>
        <strain evidence="2">DAOMC 236416</strain>
    </source>
</reference>
<feature type="compositionally biased region" description="Low complexity" evidence="1">
    <location>
        <begin position="175"/>
        <end position="205"/>
    </location>
</feature>
<name>A0A177TUF5_9BASI</name>
<feature type="region of interest" description="Disordered" evidence="1">
    <location>
        <begin position="21"/>
        <end position="112"/>
    </location>
</feature>
<feature type="compositionally biased region" description="Polar residues" evidence="1">
    <location>
        <begin position="45"/>
        <end position="56"/>
    </location>
</feature>
<organism evidence="2 3">
    <name type="scientific">Tilletia indica</name>
    <dbReference type="NCBI Taxonomy" id="43049"/>
    <lineage>
        <taxon>Eukaryota</taxon>
        <taxon>Fungi</taxon>
        <taxon>Dikarya</taxon>
        <taxon>Basidiomycota</taxon>
        <taxon>Ustilaginomycotina</taxon>
        <taxon>Exobasidiomycetes</taxon>
        <taxon>Tilletiales</taxon>
        <taxon>Tilletiaceae</taxon>
        <taxon>Tilletia</taxon>
    </lineage>
</organism>
<feature type="compositionally biased region" description="Low complexity" evidence="1">
    <location>
        <begin position="57"/>
        <end position="75"/>
    </location>
</feature>
<gene>
    <name evidence="2" type="ORF">A4X13_0g3549</name>
</gene>
<sequence>MFRQISQCLFPCCIGSGVDSDDEQEASYGAVGDERTPLLHRFSRKTNGGPSSSSRNQSPAFQAQPPSSSSSLATGPGTGRSPRRGGPGLQTGLGYEGEDDEVRQNRPHFPLSPDVLKKITQTTQQNFLVISSSGRYVPEDLDRRSATSAGAGGGTDGGRYDRRSIISGGTGTGGRAESAAAAAAAAAGGSGANATILPAPTAATPRRGVAGTPVGQRQPSSELERSMLARLEADSVLSGPIVEGWPEDE</sequence>
<reference evidence="2" key="2">
    <citation type="journal article" date="2019" name="IMA Fungus">
        <title>Genome sequencing and comparison of five Tilletia species to identify candidate genes for the detection of regulated species infecting wheat.</title>
        <authorList>
            <person name="Nguyen H.D.T."/>
            <person name="Sultana T."/>
            <person name="Kesanakurti P."/>
            <person name="Hambleton S."/>
        </authorList>
    </citation>
    <scope>NUCLEOTIDE SEQUENCE</scope>
    <source>
        <strain evidence="2">DAOMC 236416</strain>
    </source>
</reference>
<dbReference type="EMBL" id="LWDF02000203">
    <property type="protein sequence ID" value="KAE8254101.1"/>
    <property type="molecule type" value="Genomic_DNA"/>
</dbReference>
<keyword evidence="3" id="KW-1185">Reference proteome</keyword>
<proteinExistence type="predicted"/>
<feature type="region of interest" description="Disordered" evidence="1">
    <location>
        <begin position="142"/>
        <end position="222"/>
    </location>
</feature>
<protein>
    <submittedName>
        <fullName evidence="2">Uncharacterized protein</fullName>
    </submittedName>
</protein>
<comment type="caution">
    <text evidence="2">The sequence shown here is derived from an EMBL/GenBank/DDBJ whole genome shotgun (WGS) entry which is preliminary data.</text>
</comment>
<evidence type="ECO:0000313" key="2">
    <source>
        <dbReference type="EMBL" id="KAE8254101.1"/>
    </source>
</evidence>
<dbReference type="Proteomes" id="UP000077521">
    <property type="component" value="Unassembled WGS sequence"/>
</dbReference>